<organism evidence="1 2">
    <name type="scientific">Arctium lappa</name>
    <name type="common">Greater burdock</name>
    <name type="synonym">Lappa major</name>
    <dbReference type="NCBI Taxonomy" id="4217"/>
    <lineage>
        <taxon>Eukaryota</taxon>
        <taxon>Viridiplantae</taxon>
        <taxon>Streptophyta</taxon>
        <taxon>Embryophyta</taxon>
        <taxon>Tracheophyta</taxon>
        <taxon>Spermatophyta</taxon>
        <taxon>Magnoliopsida</taxon>
        <taxon>eudicotyledons</taxon>
        <taxon>Gunneridae</taxon>
        <taxon>Pentapetalae</taxon>
        <taxon>asterids</taxon>
        <taxon>campanulids</taxon>
        <taxon>Asterales</taxon>
        <taxon>Asteraceae</taxon>
        <taxon>Carduoideae</taxon>
        <taxon>Cardueae</taxon>
        <taxon>Arctiinae</taxon>
        <taxon>Arctium</taxon>
    </lineage>
</organism>
<comment type="caution">
    <text evidence="1">The sequence shown here is derived from an EMBL/GenBank/DDBJ whole genome shotgun (WGS) entry which is preliminary data.</text>
</comment>
<protein>
    <submittedName>
        <fullName evidence="1">Uncharacterized protein</fullName>
    </submittedName>
</protein>
<reference evidence="2" key="1">
    <citation type="journal article" date="2022" name="Mol. Ecol. Resour.">
        <title>The genomes of chicory, endive, great burdock and yacon provide insights into Asteraceae palaeo-polyploidization history and plant inulin production.</title>
        <authorList>
            <person name="Fan W."/>
            <person name="Wang S."/>
            <person name="Wang H."/>
            <person name="Wang A."/>
            <person name="Jiang F."/>
            <person name="Liu H."/>
            <person name="Zhao H."/>
            <person name="Xu D."/>
            <person name="Zhang Y."/>
        </authorList>
    </citation>
    <scope>NUCLEOTIDE SEQUENCE [LARGE SCALE GENOMIC DNA]</scope>
    <source>
        <strain evidence="2">cv. Niubang</strain>
    </source>
</reference>
<evidence type="ECO:0000313" key="1">
    <source>
        <dbReference type="EMBL" id="KAI3669818.1"/>
    </source>
</evidence>
<dbReference type="Proteomes" id="UP001055879">
    <property type="component" value="Linkage Group LG16"/>
</dbReference>
<keyword evidence="2" id="KW-1185">Reference proteome</keyword>
<sequence length="481" mass="56139">MTMESVDCEQYMLVDLEEVGVLDLCWLLICEHKGFIKSNDDKGFDGRFSRRFIIFISIVIIKVLKLFSKTLERLGTLVESSLNLWRQYDSFSMLVFNTLRGKNVELSRTSPNYVSVAGLTDTRLDLDDQILRDDPRYKSALAIMAAKTAYENKYRVQKIVQDHWKMDFIGFYDYSIEKRKTTQAFIFSDRSGDHELIYVSFRGTEIFSAYDWCTDIDFSWYHLSGIGNVHAGFLKALGLQKNKKGYPSWPKELEEDKPYTDDEIFAYYEIRKVLRKKLKKNKDARFIVTGHSLGGALAVLFPAILRFHKEAELLEKLEGVYTFGQPRVGDERFCKHMEELLGARRYFRFVYANDIVPRIPFSDSTFQFKHFGNCYYFDSFYKGKVMKEEPDNNYFSIPSIPFKYLNAVFELARSFILPYAYGRDYKEGILLLGFRWFGMLTIPGFSAHCPQDYVNLTRLASPETFGALQDDSYFDEMSSTY</sequence>
<dbReference type="EMBL" id="CM042062">
    <property type="protein sequence ID" value="KAI3669818.1"/>
    <property type="molecule type" value="Genomic_DNA"/>
</dbReference>
<accession>A0ACB8XN36</accession>
<name>A0ACB8XN36_ARCLA</name>
<evidence type="ECO:0000313" key="2">
    <source>
        <dbReference type="Proteomes" id="UP001055879"/>
    </source>
</evidence>
<gene>
    <name evidence="1" type="ORF">L6452_41238</name>
</gene>
<proteinExistence type="predicted"/>
<reference evidence="1 2" key="2">
    <citation type="journal article" date="2022" name="Mol. Ecol. Resour.">
        <title>The genomes of chicory, endive, great burdock and yacon provide insights into Asteraceae paleo-polyploidization history and plant inulin production.</title>
        <authorList>
            <person name="Fan W."/>
            <person name="Wang S."/>
            <person name="Wang H."/>
            <person name="Wang A."/>
            <person name="Jiang F."/>
            <person name="Liu H."/>
            <person name="Zhao H."/>
            <person name="Xu D."/>
            <person name="Zhang Y."/>
        </authorList>
    </citation>
    <scope>NUCLEOTIDE SEQUENCE [LARGE SCALE GENOMIC DNA]</scope>
    <source>
        <strain evidence="2">cv. Niubang</strain>
    </source>
</reference>